<keyword evidence="1" id="KW-0472">Membrane</keyword>
<keyword evidence="1" id="KW-1133">Transmembrane helix</keyword>
<keyword evidence="1" id="KW-0812">Transmembrane</keyword>
<dbReference type="EMBL" id="HBHW01009536">
    <property type="protein sequence ID" value="CAE0039264.1"/>
    <property type="molecule type" value="Transcribed_RNA"/>
</dbReference>
<feature type="transmembrane region" description="Helical" evidence="1">
    <location>
        <begin position="44"/>
        <end position="64"/>
    </location>
</feature>
<name>A0A7S3EAN8_9RHOD</name>
<accession>A0A7S3EAN8</accession>
<evidence type="ECO:0000256" key="1">
    <source>
        <dbReference type="SAM" id="Phobius"/>
    </source>
</evidence>
<reference evidence="3" key="1">
    <citation type="submission" date="2021-01" db="EMBL/GenBank/DDBJ databases">
        <authorList>
            <person name="Corre E."/>
            <person name="Pelletier E."/>
            <person name="Niang G."/>
            <person name="Scheremetjew M."/>
            <person name="Finn R."/>
            <person name="Kale V."/>
            <person name="Holt S."/>
            <person name="Cochrane G."/>
            <person name="Meng A."/>
            <person name="Brown T."/>
            <person name="Cohen L."/>
        </authorList>
    </citation>
    <scope>NUCLEOTIDE SEQUENCE</scope>
    <source>
        <strain evidence="3">CCMP 769</strain>
    </source>
</reference>
<dbReference type="EMBL" id="HBHW01009470">
    <property type="protein sequence ID" value="CAE0039208.1"/>
    <property type="molecule type" value="Transcribed_RNA"/>
</dbReference>
<organism evidence="3">
    <name type="scientific">Rhodosorus marinus</name>
    <dbReference type="NCBI Taxonomy" id="101924"/>
    <lineage>
        <taxon>Eukaryota</taxon>
        <taxon>Rhodophyta</taxon>
        <taxon>Stylonematophyceae</taxon>
        <taxon>Stylonematales</taxon>
        <taxon>Stylonemataceae</taxon>
        <taxon>Rhodosorus</taxon>
    </lineage>
</organism>
<dbReference type="EMBL" id="HBHW01009570">
    <property type="protein sequence ID" value="CAE0039294.1"/>
    <property type="molecule type" value="Transcribed_RNA"/>
</dbReference>
<gene>
    <name evidence="2" type="ORF">RMAR00112_LOCUS7167</name>
    <name evidence="3" type="ORF">RMAR00112_LOCUS7223</name>
    <name evidence="4" type="ORF">RMAR00112_LOCUS7253</name>
</gene>
<evidence type="ECO:0000313" key="4">
    <source>
        <dbReference type="EMBL" id="CAE0039294.1"/>
    </source>
</evidence>
<evidence type="ECO:0000313" key="2">
    <source>
        <dbReference type="EMBL" id="CAE0039208.1"/>
    </source>
</evidence>
<sequence>MKSFLMEPLRSFSTGISEKLWWGSSEEGERRGLNSGKLKDKRRLVVFLPLAVLVCFAFSANFFIRSSVESSILSGPEIEALQKEARGEALLTQTIEGWEWRAFYPKEKGEKESLGKKKLHVMLDNVLEVAKLIGFKKKKSQLSHDDVETRSDIYIVVPDPGAGLKYRGDGGKEDTLLELKLRTRTVTEYGFFSDRDYVLEDWDKMIRKPLGKSRGRDVVLDILQEAVQEYDARQFGSKEDRFRFNPEVKSLLGLAKESAENESKFKQVPMTKTRFLDRLSLASKVLTVNFKFEVTAVKLDDSEWWSIGIEGPNRLLCSVFADVVLREKDVQKALAANTVIFAGYPEFLQVYQEEDSP</sequence>
<evidence type="ECO:0000313" key="3">
    <source>
        <dbReference type="EMBL" id="CAE0039264.1"/>
    </source>
</evidence>
<dbReference type="AlphaFoldDB" id="A0A7S3EAN8"/>
<protein>
    <submittedName>
        <fullName evidence="3">Uncharacterized protein</fullName>
    </submittedName>
</protein>
<proteinExistence type="predicted"/>